<evidence type="ECO:0000256" key="1">
    <source>
        <dbReference type="PROSITE-ProRule" id="PRU00723"/>
    </source>
</evidence>
<evidence type="ECO:0000313" key="5">
    <source>
        <dbReference type="Proteomes" id="UP000308014"/>
    </source>
</evidence>
<sequence length="457" mass="50592">MNLQSQVIAPARPALCPRWALGLCPYGHHCHLDHPNNLDPTMPKEVDYKVSNELGEACTRCLQGAIKVRSILLTFLHLLMLTWMQCDKQGRDSGSDDPCSECRWFGGAICNCTLLMTSSYNDALWRGMMNRRDSDFDLAQPRDKQAAFSNGRVPAPMPDDRLKSNWQGASKDELLARKNMLPPEVRRHPRAYLVPPRVKNTKKKSTAFLSRSGAHDSSRNVSISSSNTSMAPMPYGGLQQPPPPQPSAYPQGNAVVASAMHWPTGQRIQHFQSGHTVISPRQNMFPLLQNTFSAPAYGTNPTVSHLHLFFKCAKPKFAPKPKLQGGLSIDLYIKNQDVSDDGVHLRGESKWNNPPPRLPPAPMPAMRTRNQPSTSNLTRPPPALMPNMRATNEPLPSNTAGPRPAKRQRTMSTTAQSSSTRSQVNEEQNESKASTASDSGKPTNHDDSDEEYFSAPE</sequence>
<feature type="compositionally biased region" description="Low complexity" evidence="2">
    <location>
        <begin position="219"/>
        <end position="239"/>
    </location>
</feature>
<dbReference type="Proteomes" id="UP000308014">
    <property type="component" value="Unassembled WGS sequence"/>
</dbReference>
<evidence type="ECO:0000256" key="2">
    <source>
        <dbReference type="SAM" id="MobiDB-lite"/>
    </source>
</evidence>
<feature type="compositionally biased region" description="Polar residues" evidence="2">
    <location>
        <begin position="368"/>
        <end position="378"/>
    </location>
</feature>
<keyword evidence="1" id="KW-0863">Zinc-finger</keyword>
<dbReference type="InterPro" id="IPR000571">
    <property type="entry name" value="Znf_CCCH"/>
</dbReference>
<reference evidence="4 5" key="1">
    <citation type="submission" date="2018-10" db="EMBL/GenBank/DDBJ databases">
        <title>Fifty Aureobasidium pullulans genomes reveal a recombining polyextremotolerant generalist.</title>
        <authorList>
            <person name="Gostincar C."/>
            <person name="Turk M."/>
            <person name="Zajc J."/>
            <person name="Gunde-Cimerman N."/>
        </authorList>
    </citation>
    <scope>NUCLEOTIDE SEQUENCE [LARGE SCALE GENOMIC DNA]</scope>
    <source>
        <strain evidence="4 5">EXF-11318</strain>
    </source>
</reference>
<dbReference type="GO" id="GO:0008270">
    <property type="term" value="F:zinc ion binding"/>
    <property type="evidence" value="ECO:0007669"/>
    <property type="project" value="UniProtKB-KW"/>
</dbReference>
<keyword evidence="1" id="KW-0479">Metal-binding</keyword>
<feature type="compositionally biased region" description="Low complexity" evidence="2">
    <location>
        <begin position="410"/>
        <end position="423"/>
    </location>
</feature>
<name>A0A4S8V1I0_AURPU</name>
<protein>
    <recommendedName>
        <fullName evidence="3">C3H1-type domain-containing protein</fullName>
    </recommendedName>
</protein>
<evidence type="ECO:0000259" key="3">
    <source>
        <dbReference type="PROSITE" id="PS50103"/>
    </source>
</evidence>
<evidence type="ECO:0000313" key="4">
    <source>
        <dbReference type="EMBL" id="THW04915.1"/>
    </source>
</evidence>
<feature type="compositionally biased region" description="Polar residues" evidence="2">
    <location>
        <begin position="431"/>
        <end position="442"/>
    </location>
</feature>
<organism evidence="4 5">
    <name type="scientific">Aureobasidium pullulans</name>
    <name type="common">Black yeast</name>
    <name type="synonym">Pullularia pullulans</name>
    <dbReference type="NCBI Taxonomy" id="5580"/>
    <lineage>
        <taxon>Eukaryota</taxon>
        <taxon>Fungi</taxon>
        <taxon>Dikarya</taxon>
        <taxon>Ascomycota</taxon>
        <taxon>Pezizomycotina</taxon>
        <taxon>Dothideomycetes</taxon>
        <taxon>Dothideomycetidae</taxon>
        <taxon>Dothideales</taxon>
        <taxon>Saccotheciaceae</taxon>
        <taxon>Aureobasidium</taxon>
    </lineage>
</organism>
<accession>A0A4S8V1I0</accession>
<feature type="domain" description="C3H1-type" evidence="3">
    <location>
        <begin position="10"/>
        <end position="37"/>
    </location>
</feature>
<feature type="compositionally biased region" description="Pro residues" evidence="2">
    <location>
        <begin position="353"/>
        <end position="363"/>
    </location>
</feature>
<feature type="region of interest" description="Disordered" evidence="2">
    <location>
        <begin position="202"/>
        <end position="249"/>
    </location>
</feature>
<comment type="caution">
    <text evidence="4">The sequence shown here is derived from an EMBL/GenBank/DDBJ whole genome shotgun (WGS) entry which is preliminary data.</text>
</comment>
<gene>
    <name evidence="4" type="ORF">D6D24_10415</name>
</gene>
<feature type="region of interest" description="Disordered" evidence="2">
    <location>
        <begin position="343"/>
        <end position="457"/>
    </location>
</feature>
<proteinExistence type="predicted"/>
<dbReference type="PROSITE" id="PS50103">
    <property type="entry name" value="ZF_C3H1"/>
    <property type="match status" value="1"/>
</dbReference>
<dbReference type="EMBL" id="QZAJ01000918">
    <property type="protein sequence ID" value="THW04915.1"/>
    <property type="molecule type" value="Genomic_DNA"/>
</dbReference>
<feature type="zinc finger region" description="C3H1-type" evidence="1">
    <location>
        <begin position="10"/>
        <end position="37"/>
    </location>
</feature>
<dbReference type="AlphaFoldDB" id="A0A4S8V1I0"/>
<keyword evidence="1" id="KW-0862">Zinc</keyword>
<feature type="compositionally biased region" description="Acidic residues" evidence="2">
    <location>
        <begin position="447"/>
        <end position="457"/>
    </location>
</feature>